<evidence type="ECO:0000313" key="4">
    <source>
        <dbReference type="Proteomes" id="UP000095485"/>
    </source>
</evidence>
<dbReference type="AlphaFoldDB" id="A0A174PYM4"/>
<dbReference type="EMBL" id="CZAY01000010">
    <property type="protein sequence ID" value="CUP63485.1"/>
    <property type="molecule type" value="Genomic_DNA"/>
</dbReference>
<organism evidence="3 4">
    <name type="scientific">Dorea longicatena</name>
    <dbReference type="NCBI Taxonomy" id="88431"/>
    <lineage>
        <taxon>Bacteria</taxon>
        <taxon>Bacillati</taxon>
        <taxon>Bacillota</taxon>
        <taxon>Clostridia</taxon>
        <taxon>Lachnospirales</taxon>
        <taxon>Lachnospiraceae</taxon>
        <taxon>Dorea</taxon>
    </lineage>
</organism>
<dbReference type="GO" id="GO:0002161">
    <property type="term" value="F:aminoacyl-tRNA deacylase activity"/>
    <property type="evidence" value="ECO:0007669"/>
    <property type="project" value="InterPro"/>
</dbReference>
<evidence type="ECO:0000313" key="3">
    <source>
        <dbReference type="EMBL" id="CUP63485.1"/>
    </source>
</evidence>
<dbReference type="SUPFAM" id="SSF55826">
    <property type="entry name" value="YbaK/ProRS associated domain"/>
    <property type="match status" value="1"/>
</dbReference>
<feature type="domain" description="YbaK/aminoacyl-tRNA synthetase-associated" evidence="2">
    <location>
        <begin position="37"/>
        <end position="161"/>
    </location>
</feature>
<evidence type="ECO:0000259" key="2">
    <source>
        <dbReference type="Pfam" id="PF04073"/>
    </source>
</evidence>
<reference evidence="3 4" key="1">
    <citation type="submission" date="2015-09" db="EMBL/GenBank/DDBJ databases">
        <authorList>
            <consortium name="Pathogen Informatics"/>
        </authorList>
    </citation>
    <scope>NUCLEOTIDE SEQUENCE [LARGE SCALE GENOMIC DNA]</scope>
    <source>
        <strain evidence="3 4">2789STDY5834914</strain>
    </source>
</reference>
<dbReference type="InterPro" id="IPR040285">
    <property type="entry name" value="ProX/PRXD1"/>
</dbReference>
<gene>
    <name evidence="3" type="primary">proX_2</name>
    <name evidence="3" type="ORF">ERS852526_01607</name>
</gene>
<sequence>MELYNGRPEDTSGRKEKEIKVYDILDSLHIPYIRADHEAVMTMEACEEIDKALGMEICKNLFLCNRKKTSYYLLLMPGNKALKTKELSQQIPTTRLSFASGEDMETYLNVTPGSATVMGLIFDQENKVQLLVDEELLEQEEFGCHPCVNTSSIKMKTADVFDKFLKEIHHDYIMVKLSDGNEQE</sequence>
<accession>A0A174PYM4</accession>
<dbReference type="STRING" id="88431.ERS852423_00525"/>
<dbReference type="Pfam" id="PF04073">
    <property type="entry name" value="tRNA_edit"/>
    <property type="match status" value="1"/>
</dbReference>
<name>A0A174PYM4_9FIRM</name>
<dbReference type="InterPro" id="IPR007214">
    <property type="entry name" value="YbaK/aa-tRNA-synth-assoc-dom"/>
</dbReference>
<dbReference type="PANTHER" id="PTHR31423">
    <property type="entry name" value="YBAK DOMAIN-CONTAINING PROTEIN"/>
    <property type="match status" value="1"/>
</dbReference>
<dbReference type="RefSeq" id="WP_055283029.1">
    <property type="nucleotide sequence ID" value="NZ_CZAY01000010.1"/>
</dbReference>
<dbReference type="InterPro" id="IPR036754">
    <property type="entry name" value="YbaK/aa-tRNA-synt-asso_dom_sf"/>
</dbReference>
<proteinExistence type="inferred from homology"/>
<comment type="similarity">
    <text evidence="1">Belongs to the PRORSD1 family.</text>
</comment>
<dbReference type="OrthoDB" id="9798587at2"/>
<dbReference type="CDD" id="cd04335">
    <property type="entry name" value="PrdX_deacylase"/>
    <property type="match status" value="1"/>
</dbReference>
<dbReference type="PANTHER" id="PTHR31423:SF3">
    <property type="entry name" value="PROLYL-TRNA SYNTHETASE ASSOCIATED DOMAIN-CONTAINING PROTEIN 1-RELATED"/>
    <property type="match status" value="1"/>
</dbReference>
<dbReference type="Proteomes" id="UP000095485">
    <property type="component" value="Unassembled WGS sequence"/>
</dbReference>
<evidence type="ECO:0000256" key="1">
    <source>
        <dbReference type="ARBA" id="ARBA00010201"/>
    </source>
</evidence>
<dbReference type="GeneID" id="96228900"/>
<dbReference type="Gene3D" id="3.90.960.10">
    <property type="entry name" value="YbaK/aminoacyl-tRNA synthetase-associated domain"/>
    <property type="match status" value="1"/>
</dbReference>
<protein>
    <submittedName>
        <fullName evidence="3">Prolyl-tRNA deacylase proX</fullName>
    </submittedName>
</protein>